<evidence type="ECO:0000259" key="1">
    <source>
        <dbReference type="PROSITE" id="PS50114"/>
    </source>
</evidence>
<protein>
    <recommendedName>
        <fullName evidence="1">GATA-type domain-containing protein</fullName>
    </recommendedName>
</protein>
<dbReference type="GO" id="GO:0006355">
    <property type="term" value="P:regulation of DNA-templated transcription"/>
    <property type="evidence" value="ECO:0007669"/>
    <property type="project" value="InterPro"/>
</dbReference>
<comment type="caution">
    <text evidence="2">The sequence shown here is derived from an EMBL/GenBank/DDBJ whole genome shotgun (WGS) entry which is preliminary data.</text>
</comment>
<dbReference type="PROSITE" id="PS50114">
    <property type="entry name" value="GATA_ZN_FINGER_2"/>
    <property type="match status" value="1"/>
</dbReference>
<dbReference type="GO" id="GO:0043565">
    <property type="term" value="F:sequence-specific DNA binding"/>
    <property type="evidence" value="ECO:0007669"/>
    <property type="project" value="InterPro"/>
</dbReference>
<evidence type="ECO:0000313" key="2">
    <source>
        <dbReference type="EMBL" id="PJA22575.1"/>
    </source>
</evidence>
<feature type="domain" description="GATA-type" evidence="1">
    <location>
        <begin position="18"/>
        <end position="58"/>
    </location>
</feature>
<dbReference type="EMBL" id="PFQG01000097">
    <property type="protein sequence ID" value="PJA22575.1"/>
    <property type="molecule type" value="Genomic_DNA"/>
</dbReference>
<dbReference type="AlphaFoldDB" id="A0A2M7W699"/>
<gene>
    <name evidence="2" type="ORF">COX59_02600</name>
</gene>
<accession>A0A2M7W699</accession>
<dbReference type="InterPro" id="IPR000679">
    <property type="entry name" value="Znf_GATA"/>
</dbReference>
<evidence type="ECO:0000313" key="3">
    <source>
        <dbReference type="Proteomes" id="UP000228627"/>
    </source>
</evidence>
<dbReference type="Proteomes" id="UP000228627">
    <property type="component" value="Unassembled WGS sequence"/>
</dbReference>
<reference evidence="3" key="1">
    <citation type="submission" date="2017-09" db="EMBL/GenBank/DDBJ databases">
        <title>Depth-based differentiation of microbial function through sediment-hosted aquifers and enrichment of novel symbionts in the deep terrestrial subsurface.</title>
        <authorList>
            <person name="Probst A.J."/>
            <person name="Ladd B."/>
            <person name="Jarett J.K."/>
            <person name="Geller-Mcgrath D.E."/>
            <person name="Sieber C.M.K."/>
            <person name="Emerson J.B."/>
            <person name="Anantharaman K."/>
            <person name="Thomas B.C."/>
            <person name="Malmstrom R."/>
            <person name="Stieglmeier M."/>
            <person name="Klingl A."/>
            <person name="Woyke T."/>
            <person name="Ryan C.M."/>
            <person name="Banfield J.F."/>
        </authorList>
    </citation>
    <scope>NUCLEOTIDE SEQUENCE [LARGE SCALE GENOMIC DNA]</scope>
</reference>
<organism evidence="2 3">
    <name type="scientific">Candidatus Beckwithbacteria bacterium CG_4_10_14_0_2_um_filter_47_25</name>
    <dbReference type="NCBI Taxonomy" id="1974493"/>
    <lineage>
        <taxon>Bacteria</taxon>
        <taxon>Candidatus Beckwithiibacteriota</taxon>
    </lineage>
</organism>
<proteinExistence type="predicted"/>
<name>A0A2M7W699_9BACT</name>
<sequence length="362" mass="41827">MFYAAKKYYGRFGITIGCPKCGSRSKRHGRKNGRQRYRCLSCGYVFKRQKHHLPVSFRDFKTFRQYAVKTVDQETLSVNLKFSRQTLSAKFNLFLLLPPLPGLVNAVTSPACCSTTLWVYGYDGKWLGRSPILLIHRDVINKETLWWSVAFSENMAAVRSDLIGLINSCPGLIPPAGAVTDGKPGIASVIKSIFHLDDCQRCLVHVVRDLKNYLPQNSPIRATRRLRAVSLGLTEINSPADKDCYLSMLNRWYHRYGSLLKERSRPEPGSTAKRRWWYTHGNLRRAWRLLTKDQGSLFHFLENPLVPKTNNSLEGVNRHLRRREGMGKGKQLALMMWRLAFSRIKTKRQLLTLWAYWKKAFF</sequence>